<keyword evidence="1" id="KW-0472">Membrane</keyword>
<evidence type="ECO:0000256" key="1">
    <source>
        <dbReference type="SAM" id="Phobius"/>
    </source>
</evidence>
<protein>
    <submittedName>
        <fullName evidence="2">Uncharacterized protein</fullName>
    </submittedName>
</protein>
<accession>A0A941DWP6</accession>
<evidence type="ECO:0000313" key="2">
    <source>
        <dbReference type="EMBL" id="MBR7796514.1"/>
    </source>
</evidence>
<gene>
    <name evidence="2" type="ORF">KCX74_10740</name>
</gene>
<name>A0A941DWP6_9BACI</name>
<feature type="transmembrane region" description="Helical" evidence="1">
    <location>
        <begin position="178"/>
        <end position="200"/>
    </location>
</feature>
<proteinExistence type="predicted"/>
<keyword evidence="1" id="KW-1133">Transmembrane helix</keyword>
<keyword evidence="1" id="KW-0812">Transmembrane</keyword>
<dbReference type="EMBL" id="JAGSOT010000028">
    <property type="protein sequence ID" value="MBR7796514.1"/>
    <property type="molecule type" value="Genomic_DNA"/>
</dbReference>
<evidence type="ECO:0000313" key="3">
    <source>
        <dbReference type="Proteomes" id="UP000675284"/>
    </source>
</evidence>
<reference evidence="2" key="1">
    <citation type="submission" date="2021-04" db="EMBL/GenBank/DDBJ databases">
        <title>Isolation and polyphasic classification of algal microorganism.</title>
        <authorList>
            <person name="Wang S."/>
        </authorList>
    </citation>
    <scope>NUCLEOTIDE SEQUENCE</scope>
    <source>
        <strain evidence="2">720a</strain>
    </source>
</reference>
<feature type="transmembrane region" description="Helical" evidence="1">
    <location>
        <begin position="88"/>
        <end position="107"/>
    </location>
</feature>
<keyword evidence="3" id="KW-1185">Reference proteome</keyword>
<sequence>MEIIDRYIYAVTQRLPQSQRADISQELKGLITDMLEERTDGKRTTDKDAEQVLLELGDPKQLAEQYRETKKYIIGPEFYDPFMTVMKITLYSVVIVMSFEFVIQIIMNPASLLEQFVDYIVSFFTMIPMAIGWVIAVFVLLEYVQVNGQDLNIEKNWTPSDLPQLPDLKRQIKRSEPITAIIFFIIVMAMAVFSSNYFGVWRFETGEFATVVPFLNEDTYSGYMLFILLILNLAIVKEIVKLIKGKWTSKLLIFTVVIDIITVVVVLLMVTGPDFWNPAFMQELEQAGMITERSESYETVEKIWETATLWTLILMIVGLIWNIIAGWLKVRKMNK</sequence>
<dbReference type="Pfam" id="PF22564">
    <property type="entry name" value="HAAS"/>
    <property type="match status" value="1"/>
</dbReference>
<dbReference type="Proteomes" id="UP000675284">
    <property type="component" value="Unassembled WGS sequence"/>
</dbReference>
<feature type="transmembrane region" description="Helical" evidence="1">
    <location>
        <begin position="220"/>
        <end position="239"/>
    </location>
</feature>
<comment type="caution">
    <text evidence="2">The sequence shown here is derived from an EMBL/GenBank/DDBJ whole genome shotgun (WGS) entry which is preliminary data.</text>
</comment>
<dbReference type="RefSeq" id="WP_166530417.1">
    <property type="nucleotide sequence ID" value="NZ_BAAACY010000040.1"/>
</dbReference>
<feature type="transmembrane region" description="Helical" evidence="1">
    <location>
        <begin position="307"/>
        <end position="328"/>
    </location>
</feature>
<feature type="transmembrane region" description="Helical" evidence="1">
    <location>
        <begin position="119"/>
        <end position="141"/>
    </location>
</feature>
<dbReference type="AlphaFoldDB" id="A0A941DWP6"/>
<feature type="transmembrane region" description="Helical" evidence="1">
    <location>
        <begin position="251"/>
        <end position="271"/>
    </location>
</feature>
<organism evidence="2 3">
    <name type="scientific">Virgibacillus salarius</name>
    <dbReference type="NCBI Taxonomy" id="447199"/>
    <lineage>
        <taxon>Bacteria</taxon>
        <taxon>Bacillati</taxon>
        <taxon>Bacillota</taxon>
        <taxon>Bacilli</taxon>
        <taxon>Bacillales</taxon>
        <taxon>Bacillaceae</taxon>
        <taxon>Virgibacillus</taxon>
    </lineage>
</organism>